<reference evidence="4" key="1">
    <citation type="journal article" date="2019" name="Int. J. Syst. Evol. Microbiol.">
        <title>The Global Catalogue of Microorganisms (GCM) 10K type strain sequencing project: providing services to taxonomists for standard genome sequencing and annotation.</title>
        <authorList>
            <consortium name="The Broad Institute Genomics Platform"/>
            <consortium name="The Broad Institute Genome Sequencing Center for Infectious Disease"/>
            <person name="Wu L."/>
            <person name="Ma J."/>
        </authorList>
    </citation>
    <scope>NUCLEOTIDE SEQUENCE [LARGE SCALE GENOMIC DNA]</scope>
    <source>
        <strain evidence="4">JCM 11650</strain>
    </source>
</reference>
<dbReference type="InterPro" id="IPR013974">
    <property type="entry name" value="SAF"/>
</dbReference>
<organism evidence="3 4">
    <name type="scientific">Brachybacterium rhamnosum</name>
    <dbReference type="NCBI Taxonomy" id="173361"/>
    <lineage>
        <taxon>Bacteria</taxon>
        <taxon>Bacillati</taxon>
        <taxon>Actinomycetota</taxon>
        <taxon>Actinomycetes</taxon>
        <taxon>Micrococcales</taxon>
        <taxon>Dermabacteraceae</taxon>
        <taxon>Brachybacterium</taxon>
    </lineage>
</organism>
<evidence type="ECO:0000313" key="3">
    <source>
        <dbReference type="EMBL" id="MFD1833497.1"/>
    </source>
</evidence>
<dbReference type="Gene3D" id="3.90.1210.10">
    <property type="entry name" value="Antifreeze-like/N-acetylneuraminic acid synthase C-terminal domain"/>
    <property type="match status" value="1"/>
</dbReference>
<keyword evidence="4" id="KW-1185">Reference proteome</keyword>
<evidence type="ECO:0000259" key="2">
    <source>
        <dbReference type="SMART" id="SM00858"/>
    </source>
</evidence>
<evidence type="ECO:0000313" key="4">
    <source>
        <dbReference type="Proteomes" id="UP001597280"/>
    </source>
</evidence>
<name>A0ABW4PTH0_9MICO</name>
<proteinExistence type="predicted"/>
<dbReference type="CDD" id="cd11614">
    <property type="entry name" value="SAF_CpaB_FlgA_like"/>
    <property type="match status" value="1"/>
</dbReference>
<dbReference type="RefSeq" id="WP_343903257.1">
    <property type="nucleotide sequence ID" value="NZ_BAAAIS010000001.1"/>
</dbReference>
<evidence type="ECO:0000256" key="1">
    <source>
        <dbReference type="SAM" id="SignalP"/>
    </source>
</evidence>
<dbReference type="Pfam" id="PF08666">
    <property type="entry name" value="SAF"/>
    <property type="match status" value="1"/>
</dbReference>
<dbReference type="SMART" id="SM00858">
    <property type="entry name" value="SAF"/>
    <property type="match status" value="1"/>
</dbReference>
<sequence>MLPRIRARLPLWRRALRRRRRLLLLLLAAALTATALPGIAAAVVPPGAHGTEVVVAARDLDPAQPLTSADLSTVRVADQLVPPGAVSDPAALLGSRTSLAIPAGTALQPALMRGGGVTGPGSGEALMVVDAPAALAAHLATGTALEILAPDPESGLARRVPARVIEVTDGSPGGAAIAGAGGAGTVELLVAVGREESDDLAAAQRGGWLTVSVVG</sequence>
<comment type="caution">
    <text evidence="3">The sequence shown here is derived from an EMBL/GenBank/DDBJ whole genome shotgun (WGS) entry which is preliminary data.</text>
</comment>
<keyword evidence="1" id="KW-0732">Signal</keyword>
<protein>
    <submittedName>
        <fullName evidence="3">SAF domain-containing protein</fullName>
    </submittedName>
</protein>
<gene>
    <name evidence="3" type="ORF">ACFSDA_00295</name>
</gene>
<feature type="chain" id="PRO_5046597565" evidence="1">
    <location>
        <begin position="36"/>
        <end position="215"/>
    </location>
</feature>
<feature type="signal peptide" evidence="1">
    <location>
        <begin position="1"/>
        <end position="35"/>
    </location>
</feature>
<dbReference type="Proteomes" id="UP001597280">
    <property type="component" value="Unassembled WGS sequence"/>
</dbReference>
<dbReference type="EMBL" id="JBHUFL010000001">
    <property type="protein sequence ID" value="MFD1833497.1"/>
    <property type="molecule type" value="Genomic_DNA"/>
</dbReference>
<feature type="domain" description="SAF" evidence="2">
    <location>
        <begin position="51"/>
        <end position="113"/>
    </location>
</feature>
<accession>A0ABW4PTH0</accession>